<dbReference type="Gene3D" id="2.60.120.200">
    <property type="match status" value="1"/>
</dbReference>
<feature type="domain" description="Alginate lyase 2" evidence="2">
    <location>
        <begin position="67"/>
        <end position="254"/>
    </location>
</feature>
<feature type="signal peptide" evidence="1">
    <location>
        <begin position="1"/>
        <end position="18"/>
    </location>
</feature>
<gene>
    <name evidence="3" type="ORF">RCO22_23580</name>
</gene>
<accession>A0ABU1CXI3</accession>
<evidence type="ECO:0000256" key="1">
    <source>
        <dbReference type="SAM" id="SignalP"/>
    </source>
</evidence>
<dbReference type="GO" id="GO:0016829">
    <property type="term" value="F:lyase activity"/>
    <property type="evidence" value="ECO:0007669"/>
    <property type="project" value="UniProtKB-KW"/>
</dbReference>
<proteinExistence type="predicted"/>
<name>A0ABU1CXI3_9PSED</name>
<keyword evidence="4" id="KW-1185">Reference proteome</keyword>
<dbReference type="SUPFAM" id="SSF49899">
    <property type="entry name" value="Concanavalin A-like lectins/glucanases"/>
    <property type="match status" value="1"/>
</dbReference>
<evidence type="ECO:0000259" key="2">
    <source>
        <dbReference type="Pfam" id="PF08787"/>
    </source>
</evidence>
<keyword evidence="3" id="KW-0456">Lyase</keyword>
<protein>
    <submittedName>
        <fullName evidence="3">Polysaccharide lyase family 7 protein</fullName>
    </submittedName>
</protein>
<sequence length="256" mass="27945">MKLLVVIAALPFCTAASSLDIMQTPAGNFPHVAENFVLQDFNAQDRPEEVPITHTLQNRYIYSNCFEPASCYRDAPEGAVVFRVPSGFASTTNSHYPRVELRAKRDFKLGNSFDITQSGEAYILQNPQTRSIIFAQIHGDKPGGSELLKLRWDNGSIVAGTKEHCGAPENKKLLLTGVELGQKISYTIKARGTGASMILRIKVSAGGRVSKQIFAFPASGWSDVALYFKAGNYNQSSSLDGSTAIVAYSALKIQYK</sequence>
<evidence type="ECO:0000313" key="3">
    <source>
        <dbReference type="EMBL" id="MDR0191931.1"/>
    </source>
</evidence>
<keyword evidence="1" id="KW-0732">Signal</keyword>
<feature type="chain" id="PRO_5045488511" evidence="1">
    <location>
        <begin position="19"/>
        <end position="256"/>
    </location>
</feature>
<dbReference type="EMBL" id="JAVGXC010000030">
    <property type="protein sequence ID" value="MDR0191931.1"/>
    <property type="molecule type" value="Genomic_DNA"/>
</dbReference>
<organism evidence="3 4">
    <name type="scientific">Pseudomonas yamanorum</name>
    <dbReference type="NCBI Taxonomy" id="515393"/>
    <lineage>
        <taxon>Bacteria</taxon>
        <taxon>Pseudomonadati</taxon>
        <taxon>Pseudomonadota</taxon>
        <taxon>Gammaproteobacteria</taxon>
        <taxon>Pseudomonadales</taxon>
        <taxon>Pseudomonadaceae</taxon>
        <taxon>Pseudomonas</taxon>
    </lineage>
</organism>
<dbReference type="Pfam" id="PF08787">
    <property type="entry name" value="Alginate_lyase2"/>
    <property type="match status" value="1"/>
</dbReference>
<comment type="caution">
    <text evidence="3">The sequence shown here is derived from an EMBL/GenBank/DDBJ whole genome shotgun (WGS) entry which is preliminary data.</text>
</comment>
<dbReference type="RefSeq" id="WP_309255512.1">
    <property type="nucleotide sequence ID" value="NZ_JAVGXC010000030.1"/>
</dbReference>
<dbReference type="InterPro" id="IPR013320">
    <property type="entry name" value="ConA-like_dom_sf"/>
</dbReference>
<dbReference type="Proteomes" id="UP001224477">
    <property type="component" value="Unassembled WGS sequence"/>
</dbReference>
<dbReference type="InterPro" id="IPR014895">
    <property type="entry name" value="Alginate_lyase_2"/>
</dbReference>
<reference evidence="3 4" key="1">
    <citation type="journal article" date="2023" name="Microbiol. Resour. Announc.">
        <title>Whole-genome sequence of Pseudomonas yamanorum OLsAu1 isolated from the edible ectomycorrhizal mushroom Lactarius sp. section Deliciosi.</title>
        <authorList>
            <person name="Ramirez-Mendoza R."/>
            <person name="Angeles-Argaiz R.E."/>
            <person name="Hernandez-Oaxaca D."/>
            <person name="Aguirre-Beltran L."/>
            <person name="Almaraz-Suarez J."/>
            <person name="Perez-Moreno J."/>
        </authorList>
    </citation>
    <scope>NUCLEOTIDE SEQUENCE [LARGE SCALE GENOMIC DNA]</scope>
    <source>
        <strain evidence="3 4">OLsAu1</strain>
    </source>
</reference>
<evidence type="ECO:0000313" key="4">
    <source>
        <dbReference type="Proteomes" id="UP001224477"/>
    </source>
</evidence>